<dbReference type="Pfam" id="PF08857">
    <property type="entry name" value="ParBc_2"/>
    <property type="match status" value="1"/>
</dbReference>
<dbReference type="Gene3D" id="1.10.8.10">
    <property type="entry name" value="DNA helicase RuvA subunit, C-terminal domain"/>
    <property type="match status" value="1"/>
</dbReference>
<reference evidence="1 2" key="1">
    <citation type="submission" date="2019-03" db="EMBL/GenBank/DDBJ databases">
        <title>Genomic Encyclopedia of Type Strains, Phase III (KMG-III): the genomes of soil and plant-associated and newly described type strains.</title>
        <authorList>
            <person name="Whitman W."/>
        </authorList>
    </citation>
    <scope>NUCLEOTIDE SEQUENCE [LARGE SCALE GENOMIC DNA]</scope>
    <source>
        <strain evidence="1 2">LMG 29544</strain>
    </source>
</reference>
<evidence type="ECO:0000313" key="2">
    <source>
        <dbReference type="Proteomes" id="UP000295509"/>
    </source>
</evidence>
<evidence type="ECO:0008006" key="3">
    <source>
        <dbReference type="Google" id="ProtNLM"/>
    </source>
</evidence>
<dbReference type="InterPro" id="IPR036086">
    <property type="entry name" value="ParB/Sulfiredoxin_sf"/>
</dbReference>
<sequence length="209" mass="23578">MVIKPPNSPASALQWLALASLRPTQITVGMQYVALKAFVTRRLYDAARRQLLERHPLLCVRAPDGSVFVIDHHHWAMAWHLCNIELVPVRFACDLRARSMPSFWRKMARENLLHPFDSQGRRRDPHELPATIALMQDDPYQSLAALTRRCGAYRKTSSRYSAFVWADFLRAEVPLDGTDNASMLAALIASTRIARSKKARGLPGYAGKA</sequence>
<keyword evidence="2" id="KW-1185">Reference proteome</keyword>
<comment type="caution">
    <text evidence="1">The sequence shown here is derived from an EMBL/GenBank/DDBJ whole genome shotgun (WGS) entry which is preliminary data.</text>
</comment>
<evidence type="ECO:0000313" key="1">
    <source>
        <dbReference type="EMBL" id="TDY43877.1"/>
    </source>
</evidence>
<dbReference type="Gene3D" id="3.90.1530.10">
    <property type="entry name" value="Conserved hypothetical protein from pyrococcus furiosus pfu- 392566-001, ParB domain"/>
    <property type="match status" value="1"/>
</dbReference>
<dbReference type="Proteomes" id="UP000295509">
    <property type="component" value="Unassembled WGS sequence"/>
</dbReference>
<dbReference type="OrthoDB" id="323572at2"/>
<organism evidence="1 2">
    <name type="scientific">Paraburkholderia rhizosphaerae</name>
    <dbReference type="NCBI Taxonomy" id="480658"/>
    <lineage>
        <taxon>Bacteria</taxon>
        <taxon>Pseudomonadati</taxon>
        <taxon>Pseudomonadota</taxon>
        <taxon>Betaproteobacteria</taxon>
        <taxon>Burkholderiales</taxon>
        <taxon>Burkholderiaceae</taxon>
        <taxon>Paraburkholderia</taxon>
    </lineage>
</organism>
<dbReference type="EMBL" id="SORE01000017">
    <property type="protein sequence ID" value="TDY43877.1"/>
    <property type="molecule type" value="Genomic_DNA"/>
</dbReference>
<dbReference type="RefSeq" id="WP_134194306.1">
    <property type="nucleotide sequence ID" value="NZ_JBHLUW010000016.1"/>
</dbReference>
<dbReference type="InterPro" id="IPR014956">
    <property type="entry name" value="ParBc_2"/>
</dbReference>
<proteinExistence type="predicted"/>
<dbReference type="AlphaFoldDB" id="A0A4R8LLJ3"/>
<accession>A0A4R8LLJ3</accession>
<name>A0A4R8LLJ3_9BURK</name>
<dbReference type="CDD" id="cd16390">
    <property type="entry name" value="ParB_N_Srx_like"/>
    <property type="match status" value="1"/>
</dbReference>
<protein>
    <recommendedName>
        <fullName evidence="3">Chromosome partitioning protein ParB</fullName>
    </recommendedName>
</protein>
<gene>
    <name evidence="1" type="ORF">BX592_11779</name>
</gene>
<dbReference type="SUPFAM" id="SSF110849">
    <property type="entry name" value="ParB/Sulfiredoxin"/>
    <property type="match status" value="1"/>
</dbReference>